<keyword evidence="2" id="KW-1185">Reference proteome</keyword>
<evidence type="ECO:0000313" key="1">
    <source>
        <dbReference type="EMBL" id="CAG9328152.1"/>
    </source>
</evidence>
<evidence type="ECO:0000313" key="2">
    <source>
        <dbReference type="Proteomes" id="UP001162131"/>
    </source>
</evidence>
<gene>
    <name evidence="1" type="ORF">BSTOLATCC_MIC45830</name>
</gene>
<protein>
    <submittedName>
        <fullName evidence="1">Uncharacterized protein</fullName>
    </submittedName>
</protein>
<comment type="caution">
    <text evidence="1">The sequence shown here is derived from an EMBL/GenBank/DDBJ whole genome shotgun (WGS) entry which is preliminary data.</text>
</comment>
<accession>A0AAU9JPB4</accession>
<dbReference type="Proteomes" id="UP001162131">
    <property type="component" value="Unassembled WGS sequence"/>
</dbReference>
<dbReference type="AlphaFoldDB" id="A0AAU9JPB4"/>
<proteinExistence type="predicted"/>
<dbReference type="EMBL" id="CAJZBQ010000045">
    <property type="protein sequence ID" value="CAG9328152.1"/>
    <property type="molecule type" value="Genomic_DNA"/>
</dbReference>
<sequence length="79" mass="9352">MENQHFNEDSALEIFHSIETEELKPKKLRNSFKWEITYRNPGGVILLSTHLVPSKEFTAFKMIQLLDKIIIQPSYQKFN</sequence>
<organism evidence="1 2">
    <name type="scientific">Blepharisma stoltei</name>
    <dbReference type="NCBI Taxonomy" id="1481888"/>
    <lineage>
        <taxon>Eukaryota</taxon>
        <taxon>Sar</taxon>
        <taxon>Alveolata</taxon>
        <taxon>Ciliophora</taxon>
        <taxon>Postciliodesmatophora</taxon>
        <taxon>Heterotrichea</taxon>
        <taxon>Heterotrichida</taxon>
        <taxon>Blepharismidae</taxon>
        <taxon>Blepharisma</taxon>
    </lineage>
</organism>
<name>A0AAU9JPB4_9CILI</name>
<reference evidence="1" key="1">
    <citation type="submission" date="2021-09" db="EMBL/GenBank/DDBJ databases">
        <authorList>
            <consortium name="AG Swart"/>
            <person name="Singh M."/>
            <person name="Singh A."/>
            <person name="Seah K."/>
            <person name="Emmerich C."/>
        </authorList>
    </citation>
    <scope>NUCLEOTIDE SEQUENCE</scope>
    <source>
        <strain evidence="1">ATCC30299</strain>
    </source>
</reference>